<sequence>MPAIDQARRFLQALGAWSGPHHTFHTFGEGQSDGAPRKEDASLRRILHGTLDDNSSAFEQLNERGAAIHVTVNLTDLSGPSEENVIAPRAVCLDFAGPYPAAVGARPVSMIVRSVRGPHLYWLLEAEQDLPTWAKVQRTLARRLGGDLNLSSYQCAMRVPGFTHWKDEPQLVVLESYQHDVGAWVS</sequence>
<protein>
    <recommendedName>
        <fullName evidence="2">RepB-like DNA primase domain-containing protein</fullName>
    </recommendedName>
</protein>
<gene>
    <name evidence="1" type="ORF">LCGC14_2393960</name>
</gene>
<evidence type="ECO:0000313" key="1">
    <source>
        <dbReference type="EMBL" id="KKL26569.1"/>
    </source>
</evidence>
<evidence type="ECO:0008006" key="2">
    <source>
        <dbReference type="Google" id="ProtNLM"/>
    </source>
</evidence>
<name>A0A0F9BXE4_9ZZZZ</name>
<dbReference type="Gene3D" id="3.30.70.1790">
    <property type="entry name" value="RepB DNA-primase, N-terminal domain"/>
    <property type="match status" value="1"/>
</dbReference>
<accession>A0A0F9BXE4</accession>
<comment type="caution">
    <text evidence="1">The sequence shown here is derived from an EMBL/GenBank/DDBJ whole genome shotgun (WGS) entry which is preliminary data.</text>
</comment>
<proteinExistence type="predicted"/>
<organism evidence="1">
    <name type="scientific">marine sediment metagenome</name>
    <dbReference type="NCBI Taxonomy" id="412755"/>
    <lineage>
        <taxon>unclassified sequences</taxon>
        <taxon>metagenomes</taxon>
        <taxon>ecological metagenomes</taxon>
    </lineage>
</organism>
<dbReference type="EMBL" id="LAZR01035794">
    <property type="protein sequence ID" value="KKL26569.1"/>
    <property type="molecule type" value="Genomic_DNA"/>
</dbReference>
<dbReference type="AlphaFoldDB" id="A0A0F9BXE4"/>
<reference evidence="1" key="1">
    <citation type="journal article" date="2015" name="Nature">
        <title>Complex archaea that bridge the gap between prokaryotes and eukaryotes.</title>
        <authorList>
            <person name="Spang A."/>
            <person name="Saw J.H."/>
            <person name="Jorgensen S.L."/>
            <person name="Zaremba-Niedzwiedzka K."/>
            <person name="Martijn J."/>
            <person name="Lind A.E."/>
            <person name="van Eijk R."/>
            <person name="Schleper C."/>
            <person name="Guy L."/>
            <person name="Ettema T.J."/>
        </authorList>
    </citation>
    <scope>NUCLEOTIDE SEQUENCE</scope>
</reference>